<keyword evidence="1" id="KW-1133">Transmembrane helix</keyword>
<keyword evidence="3" id="KW-1185">Reference proteome</keyword>
<dbReference type="RefSeq" id="WP_144912827.1">
    <property type="nucleotide sequence ID" value="NZ_VLLI01000006.1"/>
</dbReference>
<dbReference type="AlphaFoldDB" id="A0A562U391"/>
<accession>A0A562U391</accession>
<evidence type="ECO:0000313" key="2">
    <source>
        <dbReference type="EMBL" id="TWJ00019.1"/>
    </source>
</evidence>
<dbReference type="OrthoDB" id="794779at2"/>
<reference evidence="2 3" key="1">
    <citation type="submission" date="2019-07" db="EMBL/GenBank/DDBJ databases">
        <title>Genomic Encyclopedia of Archaeal and Bacterial Type Strains, Phase II (KMG-II): from individual species to whole genera.</title>
        <authorList>
            <person name="Goeker M."/>
        </authorList>
    </citation>
    <scope>NUCLEOTIDE SEQUENCE [LARGE SCALE GENOMIC DNA]</scope>
    <source>
        <strain evidence="2 3">ATCC BAA-1854</strain>
    </source>
</reference>
<dbReference type="EMBL" id="VLLI01000006">
    <property type="protein sequence ID" value="TWJ00019.1"/>
    <property type="molecule type" value="Genomic_DNA"/>
</dbReference>
<evidence type="ECO:0000313" key="3">
    <source>
        <dbReference type="Proteomes" id="UP000317010"/>
    </source>
</evidence>
<name>A0A562U391_9SPHI</name>
<feature type="transmembrane region" description="Helical" evidence="1">
    <location>
        <begin position="63"/>
        <end position="85"/>
    </location>
</feature>
<feature type="transmembrane region" description="Helical" evidence="1">
    <location>
        <begin position="31"/>
        <end position="51"/>
    </location>
</feature>
<keyword evidence="1" id="KW-0812">Transmembrane</keyword>
<organism evidence="2 3">
    <name type="scientific">Mucilaginibacter frigoritolerans</name>
    <dbReference type="NCBI Taxonomy" id="652788"/>
    <lineage>
        <taxon>Bacteria</taxon>
        <taxon>Pseudomonadati</taxon>
        <taxon>Bacteroidota</taxon>
        <taxon>Sphingobacteriia</taxon>
        <taxon>Sphingobacteriales</taxon>
        <taxon>Sphingobacteriaceae</taxon>
        <taxon>Mucilaginibacter</taxon>
    </lineage>
</organism>
<dbReference type="Proteomes" id="UP000317010">
    <property type="component" value="Unassembled WGS sequence"/>
</dbReference>
<evidence type="ECO:0008006" key="4">
    <source>
        <dbReference type="Google" id="ProtNLM"/>
    </source>
</evidence>
<comment type="caution">
    <text evidence="2">The sequence shown here is derived from an EMBL/GenBank/DDBJ whole genome shotgun (WGS) entry which is preliminary data.</text>
</comment>
<sequence length="168" mass="19370">MNEFSITYKISLKEYIQLNFAMLYKGLYNKAIAIITVLYLCFSGISLLLHIGQHYNDNLYSAGNLICIVAAVTPILSLIMAYIGYSSNKTLQEEITTTFREQDITQSAETFTATFKWDKIYKVIILGNWLLIYKSKIIANFVKFKTEDKPNIEALKGFVETIDIRHKW</sequence>
<keyword evidence="1" id="KW-0472">Membrane</keyword>
<proteinExistence type="predicted"/>
<protein>
    <recommendedName>
        <fullName evidence="4">YcxB-like protein</fullName>
    </recommendedName>
</protein>
<gene>
    <name evidence="2" type="ORF">JN11_02434</name>
</gene>
<evidence type="ECO:0000256" key="1">
    <source>
        <dbReference type="SAM" id="Phobius"/>
    </source>
</evidence>